<accession>A0A8J3L1U1</accession>
<dbReference type="AlphaFoldDB" id="A0A8J3L1U1"/>
<name>A0A8J3L1U1_9ACTN</name>
<evidence type="ECO:0000313" key="2">
    <source>
        <dbReference type="Proteomes" id="UP000630887"/>
    </source>
</evidence>
<dbReference type="EMBL" id="BONI01000106">
    <property type="protein sequence ID" value="GIG10925.1"/>
    <property type="molecule type" value="Genomic_DNA"/>
</dbReference>
<dbReference type="Proteomes" id="UP000630887">
    <property type="component" value="Unassembled WGS sequence"/>
</dbReference>
<comment type="caution">
    <text evidence="1">The sequence shown here is derived from an EMBL/GenBank/DDBJ whole genome shotgun (WGS) entry which is preliminary data.</text>
</comment>
<sequence>MASSCYEEAHDYADAARCAEHAGEHRRAADLYIRAGRYHDAAASHTAIGGYAEAGWLLAHHGHDPAAARAVLSAAPAVDSIADLQVRAAETLLRRLAAARCDLIDENSTTAATHILTEVQDALATGAVSRSQQVEDRAVTLAETMHRYDQVALVFAAAVRAGRPGAATRWRQWAQKTLGTDIILPTVVTR</sequence>
<proteinExistence type="predicted"/>
<reference evidence="1 2" key="1">
    <citation type="submission" date="2021-01" db="EMBL/GenBank/DDBJ databases">
        <title>Whole genome shotgun sequence of Catellatospora coxensis NBRC 107359.</title>
        <authorList>
            <person name="Komaki H."/>
            <person name="Tamura T."/>
        </authorList>
    </citation>
    <scope>NUCLEOTIDE SEQUENCE [LARGE SCALE GENOMIC DNA]</scope>
    <source>
        <strain evidence="1 2">NBRC 107359</strain>
    </source>
</reference>
<keyword evidence="2" id="KW-1185">Reference proteome</keyword>
<protein>
    <submittedName>
        <fullName evidence="1">Uncharacterized protein</fullName>
    </submittedName>
</protein>
<organism evidence="1 2">
    <name type="scientific">Catellatospora coxensis</name>
    <dbReference type="NCBI Taxonomy" id="310354"/>
    <lineage>
        <taxon>Bacteria</taxon>
        <taxon>Bacillati</taxon>
        <taxon>Actinomycetota</taxon>
        <taxon>Actinomycetes</taxon>
        <taxon>Micromonosporales</taxon>
        <taxon>Micromonosporaceae</taxon>
        <taxon>Catellatospora</taxon>
    </lineage>
</organism>
<gene>
    <name evidence="1" type="ORF">Cco03nite_76250</name>
</gene>
<evidence type="ECO:0000313" key="1">
    <source>
        <dbReference type="EMBL" id="GIG10925.1"/>
    </source>
</evidence>